<reference evidence="3 4" key="1">
    <citation type="submission" date="2020-03" db="EMBL/GenBank/DDBJ databases">
        <title>The role of nitrogen metabolism on polyethylene biodegradation.</title>
        <authorList>
            <person name="Peixoto J."/>
            <person name="Vizzotto C.S."/>
            <person name="Ramos A."/>
            <person name="Alves G."/>
            <person name="Steindorff A."/>
            <person name="Kruger R."/>
        </authorList>
    </citation>
    <scope>NUCLEOTIDE SEQUENCE [LARGE SCALE GENOMIC DNA]</scope>
    <source>
        <strain evidence="3 4">PE63</strain>
    </source>
</reference>
<protein>
    <recommendedName>
        <fullName evidence="2">Virulence-associated protein E-like domain-containing protein</fullName>
    </recommendedName>
</protein>
<dbReference type="PANTHER" id="PTHR34985">
    <property type="entry name" value="SLR0554 PROTEIN"/>
    <property type="match status" value="1"/>
</dbReference>
<evidence type="ECO:0000313" key="4">
    <source>
        <dbReference type="Proteomes" id="UP001647436"/>
    </source>
</evidence>
<organism evidence="3 4">
    <name type="scientific">Comamonas brasiliensis</name>
    <dbReference type="NCBI Taxonomy" id="1812482"/>
    <lineage>
        <taxon>Bacteria</taxon>
        <taxon>Pseudomonadati</taxon>
        <taxon>Pseudomonadota</taxon>
        <taxon>Betaproteobacteria</taxon>
        <taxon>Burkholderiales</taxon>
        <taxon>Comamonadaceae</taxon>
        <taxon>Comamonas</taxon>
    </lineage>
</organism>
<sequence length="911" mass="100606">MKEHREELPPLKFRALADALLGQIDTLVEAWLRGGKRDGHEWKCANLGGGKGRSCSVRLEGEKAGYWSDFNSDKSGRDLLSLYAAIHGLTPVQAALQLARELGLEDVAGVVKTASGAAVAPLANPRPAPAPKPQSDKERWTSFWPVPSIAPKPTFSHFHRKPEDLQNTAEYRDGADLLGYVLRYGTSDGGKDTLPYTFAKSGRDGSLAWKWRTWDEPRPLYFPGGTRPGERTVILVEGEVKAQVLQALLDACAPSIYCVVSWPGGCKAWVKAMWEWLAGCAVLLWPDCDAHREKLTKAEQATVKDDPEAKAALEASKPLLPAEKQPGMKAMLDIGGVLQADHGCKVQLLPIPAPGEKPSGWDCKDAIADEGWTGEDVLAFFGRAQPLPVVDALADAPAQADAPAAAGGSGGKPPKNDDPVGTGGNDDDDFDEDMVKVGGYLVPSWMSYYYDGEKERWNVSRKFVIRCLERLPDIKEVLGFDELRNTVQCRKAWPWPYAKPGEVRNSDSLLLGKWLTDTYGLPSISKAALEEGMLTVAATRRYHPIRDYLTGLKWDGKPRVDNWLVHVLGEKPETIKPALFEYLGLVGRFWLLGMVYRVMDPGCKFDYCPVLEGSGGLRKSTLVETLATSEYFSDTPFEVGKGKEAQEQVQGLWLYEIAELTHFSKSEVGAIKAFISAKVDRYRVAYGSTVESFPRQCVLVGTTNEDTYLRDRTGNRRFWPIPVKRQINTEFVAKYREQLLAEAFARYLQGEAYTPTGDQEERLFKPMQESRLVETAVDGELLYVLTRVPVQNGIQSVVNELADFVTLPQLVQALGADPAKAPPGLQGQITSWLKHEGWERKRSSVAPRPWGYVRPKNWPPQERVGGLDEQAPALAPGVAEAVEDVTFVAPPLPPEFAPHDAEPWDGDDAPF</sequence>
<evidence type="ECO:0000256" key="1">
    <source>
        <dbReference type="SAM" id="MobiDB-lite"/>
    </source>
</evidence>
<evidence type="ECO:0000259" key="2">
    <source>
        <dbReference type="Pfam" id="PF05272"/>
    </source>
</evidence>
<gene>
    <name evidence="3" type="ORF">DJFAAGMI_01882</name>
</gene>
<evidence type="ECO:0000313" key="3">
    <source>
        <dbReference type="EMBL" id="MBS3019143.1"/>
    </source>
</evidence>
<dbReference type="RefSeq" id="WP_211456941.1">
    <property type="nucleotide sequence ID" value="NZ_JAANES010000002.1"/>
</dbReference>
<keyword evidence="4" id="KW-1185">Reference proteome</keyword>
<comment type="caution">
    <text evidence="3">The sequence shown here is derived from an EMBL/GenBank/DDBJ whole genome shotgun (WGS) entry which is preliminary data.</text>
</comment>
<name>A0ABS5LRL1_9BURK</name>
<accession>A0ABS5LRL1</accession>
<feature type="domain" description="Virulence-associated protein E-like" evidence="2">
    <location>
        <begin position="549"/>
        <end position="771"/>
    </location>
</feature>
<dbReference type="PANTHER" id="PTHR34985:SF1">
    <property type="entry name" value="SLR0554 PROTEIN"/>
    <property type="match status" value="1"/>
</dbReference>
<dbReference type="Proteomes" id="UP001647436">
    <property type="component" value="Unassembled WGS sequence"/>
</dbReference>
<dbReference type="EMBL" id="JAANES010000002">
    <property type="protein sequence ID" value="MBS3019143.1"/>
    <property type="molecule type" value="Genomic_DNA"/>
</dbReference>
<feature type="region of interest" description="Disordered" evidence="1">
    <location>
        <begin position="889"/>
        <end position="911"/>
    </location>
</feature>
<feature type="region of interest" description="Disordered" evidence="1">
    <location>
        <begin position="398"/>
        <end position="431"/>
    </location>
</feature>
<proteinExistence type="predicted"/>
<dbReference type="Pfam" id="PF05272">
    <property type="entry name" value="VapE-like_dom"/>
    <property type="match status" value="1"/>
</dbReference>
<dbReference type="InterPro" id="IPR007936">
    <property type="entry name" value="VapE-like_dom"/>
</dbReference>